<keyword evidence="8" id="KW-0472">Membrane</keyword>
<dbReference type="CDD" id="cd16326">
    <property type="entry name" value="LolB"/>
    <property type="match status" value="1"/>
</dbReference>
<comment type="subcellular location">
    <subcellularLocation>
        <location evidence="1">Cell outer membrane</location>
        <topology evidence="1">Lipid-anchor</topology>
    </subcellularLocation>
</comment>
<keyword evidence="15" id="KW-1185">Reference proteome</keyword>
<evidence type="ECO:0000256" key="3">
    <source>
        <dbReference type="ARBA" id="ARBA00011245"/>
    </source>
</evidence>
<evidence type="ECO:0000256" key="13">
    <source>
        <dbReference type="SAM" id="SignalP"/>
    </source>
</evidence>
<comment type="subunit">
    <text evidence="3">Monomer.</text>
</comment>
<evidence type="ECO:0000313" key="14">
    <source>
        <dbReference type="EMBL" id="PLW82888.1"/>
    </source>
</evidence>
<evidence type="ECO:0000256" key="8">
    <source>
        <dbReference type="ARBA" id="ARBA00023136"/>
    </source>
</evidence>
<evidence type="ECO:0000256" key="2">
    <source>
        <dbReference type="ARBA" id="ARBA00009696"/>
    </source>
</evidence>
<comment type="caution">
    <text evidence="14">The sequence shown here is derived from an EMBL/GenBank/DDBJ whole genome shotgun (WGS) entry which is preliminary data.</text>
</comment>
<dbReference type="GO" id="GO:0015031">
    <property type="term" value="P:protein transport"/>
    <property type="evidence" value="ECO:0007669"/>
    <property type="project" value="UniProtKB-KW"/>
</dbReference>
<dbReference type="SUPFAM" id="SSF89392">
    <property type="entry name" value="Prokaryotic lipoproteins and lipoprotein localization factors"/>
    <property type="match status" value="1"/>
</dbReference>
<evidence type="ECO:0000256" key="6">
    <source>
        <dbReference type="ARBA" id="ARBA00022729"/>
    </source>
</evidence>
<keyword evidence="5" id="KW-0813">Transport</keyword>
<feature type="signal peptide" evidence="13">
    <location>
        <begin position="1"/>
        <end position="17"/>
    </location>
</feature>
<keyword evidence="7" id="KW-0653">Protein transport</keyword>
<reference evidence="15" key="1">
    <citation type="submission" date="2017-11" db="EMBL/GenBank/DDBJ databases">
        <title>The draft genome sequence of Chromatocurvus sp. F02.</title>
        <authorList>
            <person name="Du Z.-J."/>
            <person name="Chang Y.-Q."/>
        </authorList>
    </citation>
    <scope>NUCLEOTIDE SEQUENCE [LARGE SCALE GENOMIC DNA]</scope>
    <source>
        <strain evidence="15">F02</strain>
    </source>
</reference>
<dbReference type="EMBL" id="PKLZ01000003">
    <property type="protein sequence ID" value="PLW82888.1"/>
    <property type="molecule type" value="Genomic_DNA"/>
</dbReference>
<feature type="chain" id="PRO_5014801584" description="Outer-membrane lipoprotein LolB" evidence="13">
    <location>
        <begin position="18"/>
        <end position="196"/>
    </location>
</feature>
<comment type="similarity">
    <text evidence="2">Belongs to the LolB family.</text>
</comment>
<dbReference type="InterPro" id="IPR004565">
    <property type="entry name" value="OM_lipoprot_LolB"/>
</dbReference>
<keyword evidence="12 14" id="KW-0449">Lipoprotein</keyword>
<evidence type="ECO:0000256" key="1">
    <source>
        <dbReference type="ARBA" id="ARBA00004459"/>
    </source>
</evidence>
<evidence type="ECO:0000256" key="11">
    <source>
        <dbReference type="ARBA" id="ARBA00023237"/>
    </source>
</evidence>
<dbReference type="AlphaFoldDB" id="A0A2N5Y3D3"/>
<sequence length="196" mass="21804">MLRVGILCLLLGLGACAGRPVVESAGQAWQQHSADMAALQNWDADGKLALRRDDQAETANLAWQQRGRQTVLQLSGPLGLQATEIRSDGSQLRVQHDGAVERFDISGPETLQAQTGWDLPLQALPYWLKGIPAPHSPATGLTLRDNLLYELQQDGWLVHYDRYGQFGTHILPTRLSIERRETRVRVVIQRWQPGVG</sequence>
<evidence type="ECO:0000256" key="10">
    <source>
        <dbReference type="ARBA" id="ARBA00023186"/>
    </source>
</evidence>
<dbReference type="Gene3D" id="2.50.20.10">
    <property type="entry name" value="Lipoprotein localisation LolA/LolB/LppX"/>
    <property type="match status" value="1"/>
</dbReference>
<gene>
    <name evidence="14" type="primary">lolB</name>
    <name evidence="14" type="ORF">CWI75_05425</name>
</gene>
<keyword evidence="10" id="KW-0143">Chaperone</keyword>
<dbReference type="RefSeq" id="WP_101520488.1">
    <property type="nucleotide sequence ID" value="NZ_PKLZ01000003.1"/>
</dbReference>
<keyword evidence="6 13" id="KW-0732">Signal</keyword>
<dbReference type="PROSITE" id="PS51257">
    <property type="entry name" value="PROKAR_LIPOPROTEIN"/>
    <property type="match status" value="1"/>
</dbReference>
<evidence type="ECO:0000256" key="5">
    <source>
        <dbReference type="ARBA" id="ARBA00022448"/>
    </source>
</evidence>
<evidence type="ECO:0000256" key="12">
    <source>
        <dbReference type="ARBA" id="ARBA00023288"/>
    </source>
</evidence>
<evidence type="ECO:0000313" key="15">
    <source>
        <dbReference type="Proteomes" id="UP000234845"/>
    </source>
</evidence>
<dbReference type="GO" id="GO:0009279">
    <property type="term" value="C:cell outer membrane"/>
    <property type="evidence" value="ECO:0007669"/>
    <property type="project" value="UniProtKB-SubCell"/>
</dbReference>
<dbReference type="InterPro" id="IPR029046">
    <property type="entry name" value="LolA/LolB/LppX"/>
</dbReference>
<dbReference type="OrthoDB" id="9797618at2"/>
<dbReference type="Proteomes" id="UP000234845">
    <property type="component" value="Unassembled WGS sequence"/>
</dbReference>
<dbReference type="NCBIfam" id="TIGR00548">
    <property type="entry name" value="lolB"/>
    <property type="match status" value="1"/>
</dbReference>
<organism evidence="14 15">
    <name type="scientific">Kineobactrum sediminis</name>
    <dbReference type="NCBI Taxonomy" id="1905677"/>
    <lineage>
        <taxon>Bacteria</taxon>
        <taxon>Pseudomonadati</taxon>
        <taxon>Pseudomonadota</taxon>
        <taxon>Gammaproteobacteria</taxon>
        <taxon>Cellvibrionales</taxon>
        <taxon>Halieaceae</taxon>
        <taxon>Kineobactrum</taxon>
    </lineage>
</organism>
<keyword evidence="9" id="KW-0564">Palmitate</keyword>
<evidence type="ECO:0000256" key="9">
    <source>
        <dbReference type="ARBA" id="ARBA00023139"/>
    </source>
</evidence>
<keyword evidence="11" id="KW-0998">Cell outer membrane</keyword>
<evidence type="ECO:0000256" key="4">
    <source>
        <dbReference type="ARBA" id="ARBA00016202"/>
    </source>
</evidence>
<proteinExistence type="inferred from homology"/>
<evidence type="ECO:0000256" key="7">
    <source>
        <dbReference type="ARBA" id="ARBA00022927"/>
    </source>
</evidence>
<dbReference type="Pfam" id="PF03550">
    <property type="entry name" value="LolB"/>
    <property type="match status" value="1"/>
</dbReference>
<protein>
    <recommendedName>
        <fullName evidence="4">Outer-membrane lipoprotein LolB</fullName>
    </recommendedName>
</protein>
<accession>A0A2N5Y3D3</accession>
<name>A0A2N5Y3D3_9GAMM</name>